<name>A0A0V0GHQ7_SOLCH</name>
<dbReference type="SUPFAM" id="SSF53697">
    <property type="entry name" value="SIS domain"/>
    <property type="match status" value="1"/>
</dbReference>
<dbReference type="InterPro" id="IPR046348">
    <property type="entry name" value="SIS_dom_sf"/>
</dbReference>
<dbReference type="AlphaFoldDB" id="A0A0V0GHQ7"/>
<organism evidence="1">
    <name type="scientific">Solanum chacoense</name>
    <name type="common">Chaco potato</name>
    <dbReference type="NCBI Taxonomy" id="4108"/>
    <lineage>
        <taxon>Eukaryota</taxon>
        <taxon>Viridiplantae</taxon>
        <taxon>Streptophyta</taxon>
        <taxon>Embryophyta</taxon>
        <taxon>Tracheophyta</taxon>
        <taxon>Spermatophyta</taxon>
        <taxon>Magnoliopsida</taxon>
        <taxon>eudicotyledons</taxon>
        <taxon>Gunneridae</taxon>
        <taxon>Pentapetalae</taxon>
        <taxon>asterids</taxon>
        <taxon>lamiids</taxon>
        <taxon>Solanales</taxon>
        <taxon>Solanaceae</taxon>
        <taxon>Solanoideae</taxon>
        <taxon>Solaneae</taxon>
        <taxon>Solanum</taxon>
    </lineage>
</organism>
<dbReference type="GO" id="GO:1901135">
    <property type="term" value="P:carbohydrate derivative metabolic process"/>
    <property type="evidence" value="ECO:0007669"/>
    <property type="project" value="InterPro"/>
</dbReference>
<protein>
    <submittedName>
        <fullName evidence="1">Putative ovule protein</fullName>
    </submittedName>
</protein>
<dbReference type="Gene3D" id="3.40.50.10490">
    <property type="entry name" value="Glucose-6-phosphate isomerase like protein, domain 1"/>
    <property type="match status" value="1"/>
</dbReference>
<dbReference type="GO" id="GO:0097367">
    <property type="term" value="F:carbohydrate derivative binding"/>
    <property type="evidence" value="ECO:0007669"/>
    <property type="project" value="InterPro"/>
</dbReference>
<evidence type="ECO:0000313" key="1">
    <source>
        <dbReference type="EMBL" id="JAP07733.1"/>
    </source>
</evidence>
<proteinExistence type="predicted"/>
<sequence>MVVLPYNDSLLLFSRYLQYLVMESPGKEFDLDAIFNNYETVCTISLQHLLKYCVIGPLVMIGSLNLELLLVTTCLECYRVWLIQGQMLGGRRKTMWIKRFLPMFLLKLQLILRLC</sequence>
<dbReference type="EMBL" id="GEDG01038157">
    <property type="protein sequence ID" value="JAP07733.1"/>
    <property type="molecule type" value="Transcribed_RNA"/>
</dbReference>
<accession>A0A0V0GHQ7</accession>
<reference evidence="1" key="1">
    <citation type="submission" date="2015-12" db="EMBL/GenBank/DDBJ databases">
        <title>Gene expression during late stages of embryo sac development: a critical building block for successful pollen-pistil interactions.</title>
        <authorList>
            <person name="Liu Y."/>
            <person name="Joly V."/>
            <person name="Sabar M."/>
            <person name="Matton D.P."/>
        </authorList>
    </citation>
    <scope>NUCLEOTIDE SEQUENCE</scope>
</reference>